<sequence>MPENDTAVTAEAVGDGKLRVKLKRPVEGPNGEIAELVFREPTGADIQRHGNPVNLDLINGDPKISYEAKAMTAMLSALANVPPFVIGRITASDWNTCALAISGFFLPDMRS</sequence>
<dbReference type="InterPro" id="IPR019289">
    <property type="entry name" value="Phage_tail_E/E"/>
</dbReference>
<proteinExistence type="predicted"/>
<dbReference type="Proteomes" id="UP000199647">
    <property type="component" value="Unassembled WGS sequence"/>
</dbReference>
<protein>
    <submittedName>
        <fullName evidence="1">Phage tail assembly chaperone protein, E, or 41 or 14</fullName>
    </submittedName>
</protein>
<dbReference type="Pfam" id="PF10109">
    <property type="entry name" value="Phage_TAC_7"/>
    <property type="match status" value="1"/>
</dbReference>
<dbReference type="OrthoDB" id="7364471at2"/>
<organism evidence="1 2">
    <name type="scientific">Faunimonas pinastri</name>
    <dbReference type="NCBI Taxonomy" id="1855383"/>
    <lineage>
        <taxon>Bacteria</taxon>
        <taxon>Pseudomonadati</taxon>
        <taxon>Pseudomonadota</taxon>
        <taxon>Alphaproteobacteria</taxon>
        <taxon>Hyphomicrobiales</taxon>
        <taxon>Afifellaceae</taxon>
        <taxon>Faunimonas</taxon>
    </lineage>
</organism>
<evidence type="ECO:0000313" key="2">
    <source>
        <dbReference type="Proteomes" id="UP000199647"/>
    </source>
</evidence>
<dbReference type="AlphaFoldDB" id="A0A1H9Q8X8"/>
<keyword evidence="2" id="KW-1185">Reference proteome</keyword>
<gene>
    <name evidence="1" type="ORF">SAMN05216548_12614</name>
</gene>
<accession>A0A1H9Q8X8</accession>
<dbReference type="EMBL" id="FOFG01000026">
    <property type="protein sequence ID" value="SER57016.1"/>
    <property type="molecule type" value="Genomic_DNA"/>
</dbReference>
<evidence type="ECO:0000313" key="1">
    <source>
        <dbReference type="EMBL" id="SER57016.1"/>
    </source>
</evidence>
<name>A0A1H9Q8X8_9HYPH</name>
<dbReference type="STRING" id="1855383.SAMN05216548_12614"/>
<reference evidence="1 2" key="1">
    <citation type="submission" date="2016-10" db="EMBL/GenBank/DDBJ databases">
        <authorList>
            <person name="de Groot N.N."/>
        </authorList>
    </citation>
    <scope>NUCLEOTIDE SEQUENCE [LARGE SCALE GENOMIC DNA]</scope>
    <source>
        <strain evidence="1 2">A52C2</strain>
    </source>
</reference>